<feature type="region of interest" description="Disordered" evidence="1">
    <location>
        <begin position="92"/>
        <end position="129"/>
    </location>
</feature>
<dbReference type="AlphaFoldDB" id="A0A4Y9YAR3"/>
<proteinExistence type="predicted"/>
<feature type="region of interest" description="Disordered" evidence="1">
    <location>
        <begin position="152"/>
        <end position="296"/>
    </location>
</feature>
<evidence type="ECO:0000256" key="1">
    <source>
        <dbReference type="SAM" id="MobiDB-lite"/>
    </source>
</evidence>
<feature type="region of interest" description="Disordered" evidence="1">
    <location>
        <begin position="1"/>
        <end position="74"/>
    </location>
</feature>
<feature type="compositionally biased region" description="Basic residues" evidence="1">
    <location>
        <begin position="1"/>
        <end position="11"/>
    </location>
</feature>
<feature type="compositionally biased region" description="Polar residues" evidence="1">
    <location>
        <begin position="29"/>
        <end position="45"/>
    </location>
</feature>
<comment type="caution">
    <text evidence="2">The sequence shown here is derived from an EMBL/GenBank/DDBJ whole genome shotgun (WGS) entry which is preliminary data.</text>
</comment>
<name>A0A4Y9YAR3_9APHY</name>
<protein>
    <submittedName>
        <fullName evidence="2">Uncharacterized protein</fullName>
    </submittedName>
</protein>
<dbReference type="Proteomes" id="UP000298390">
    <property type="component" value="Unassembled WGS sequence"/>
</dbReference>
<feature type="compositionally biased region" description="Low complexity" evidence="1">
    <location>
        <begin position="274"/>
        <end position="288"/>
    </location>
</feature>
<feature type="compositionally biased region" description="Polar residues" evidence="1">
    <location>
        <begin position="102"/>
        <end position="119"/>
    </location>
</feature>
<reference evidence="2 3" key="1">
    <citation type="submission" date="2019-01" db="EMBL/GenBank/DDBJ databases">
        <title>Genome sequencing of the rare red list fungi Fomitopsis rosea.</title>
        <authorList>
            <person name="Buettner E."/>
            <person name="Kellner H."/>
        </authorList>
    </citation>
    <scope>NUCLEOTIDE SEQUENCE [LARGE SCALE GENOMIC DNA]</scope>
    <source>
        <strain evidence="2 3">DSM 105464</strain>
    </source>
</reference>
<evidence type="ECO:0000313" key="3">
    <source>
        <dbReference type="Proteomes" id="UP000298390"/>
    </source>
</evidence>
<accession>A0A4Y9YAR3</accession>
<sequence length="653" mass="68975">MSSASSRKRRIHDVYAEDIDMDDAVARPPTSNLPLVGSNGRNGSAASPVDDSCPSSIGRDAPRELLQPVPAPWREERAARGIDFRGHSSLKNFLNAPLPATGPSQNSNNAAAGSKSQQRPEYDSLWSEDTAIPLSPQDFFILTTRKLAWKMKRPPQPLVNPSAASTGRAQPQPARPAPAGEQASDPGNAHRPVTSQGGPSVATDVAANASSSRTGEPLGSSRLPDTPHVPVSQAAAESQSQQHTVSRDGACHTGTAATLSPHLVASGNTSANAPSTDTGDSHGSSSHPFDPSGTAEPQIIASKDNVQTKQATISAQGATAQIVVASQAPQRSATNIPPQPQGVSNISTEPLATMAYSDTASAVQDPVAHGAVEPESQVTQGTTTAAKADDAVVPPPAVARLVRPPKVVKKVPEMEHTAFGALLRSCSSTDLEEAKEAVMKLKEIAKGEAGAARVYALTKQMVASRHSEFVRRIQAEGVELLEAELFLRWFTDCLDLVSLMTSVLWPNSSLAKGMARIAFAFASALFHLQKDGGIFDVTWQLPPSSSSSTDSPCKNITKPKTPADDSRVLDAAADMKTIMARFDKDLATVIHRYKAENRGKGVTMRACEKRLSAAVVALAARTAIGEFESCAGWMQISERALAHWARMMASKAP</sequence>
<evidence type="ECO:0000313" key="2">
    <source>
        <dbReference type="EMBL" id="TFY59405.1"/>
    </source>
</evidence>
<gene>
    <name evidence="2" type="ORF">EVJ58_g5802</name>
</gene>
<dbReference type="EMBL" id="SEKV01000305">
    <property type="protein sequence ID" value="TFY59405.1"/>
    <property type="molecule type" value="Genomic_DNA"/>
</dbReference>
<feature type="compositionally biased region" description="Low complexity" evidence="1">
    <location>
        <begin position="232"/>
        <end position="242"/>
    </location>
</feature>
<organism evidence="2 3">
    <name type="scientific">Rhodofomes roseus</name>
    <dbReference type="NCBI Taxonomy" id="34475"/>
    <lineage>
        <taxon>Eukaryota</taxon>
        <taxon>Fungi</taxon>
        <taxon>Dikarya</taxon>
        <taxon>Basidiomycota</taxon>
        <taxon>Agaricomycotina</taxon>
        <taxon>Agaricomycetes</taxon>
        <taxon>Polyporales</taxon>
        <taxon>Rhodofomes</taxon>
    </lineage>
</organism>